<organism evidence="2 3">
    <name type="scientific">Petrolisthes cinctipes</name>
    <name type="common">Flat porcelain crab</name>
    <dbReference type="NCBI Taxonomy" id="88211"/>
    <lineage>
        <taxon>Eukaryota</taxon>
        <taxon>Metazoa</taxon>
        <taxon>Ecdysozoa</taxon>
        <taxon>Arthropoda</taxon>
        <taxon>Crustacea</taxon>
        <taxon>Multicrustacea</taxon>
        <taxon>Malacostraca</taxon>
        <taxon>Eumalacostraca</taxon>
        <taxon>Eucarida</taxon>
        <taxon>Decapoda</taxon>
        <taxon>Pleocyemata</taxon>
        <taxon>Anomura</taxon>
        <taxon>Galatheoidea</taxon>
        <taxon>Porcellanidae</taxon>
        <taxon>Petrolisthes</taxon>
    </lineage>
</organism>
<accession>A0AAE1EI92</accession>
<comment type="caution">
    <text evidence="2">The sequence shown here is derived from an EMBL/GenBank/DDBJ whole genome shotgun (WGS) entry which is preliminary data.</text>
</comment>
<evidence type="ECO:0000256" key="1">
    <source>
        <dbReference type="SAM" id="MobiDB-lite"/>
    </source>
</evidence>
<feature type="compositionally biased region" description="Polar residues" evidence="1">
    <location>
        <begin position="75"/>
        <end position="94"/>
    </location>
</feature>
<dbReference type="AlphaFoldDB" id="A0AAE1EI92"/>
<evidence type="ECO:0000313" key="3">
    <source>
        <dbReference type="Proteomes" id="UP001286313"/>
    </source>
</evidence>
<reference evidence="2" key="1">
    <citation type="submission" date="2023-10" db="EMBL/GenBank/DDBJ databases">
        <title>Genome assemblies of two species of porcelain crab, Petrolisthes cinctipes and Petrolisthes manimaculis (Anomura: Porcellanidae).</title>
        <authorList>
            <person name="Angst P."/>
        </authorList>
    </citation>
    <scope>NUCLEOTIDE SEQUENCE</scope>
    <source>
        <strain evidence="2">PB745_01</strain>
        <tissue evidence="2">Gill</tissue>
    </source>
</reference>
<dbReference type="EMBL" id="JAWQEG010008486">
    <property type="protein sequence ID" value="KAK3850226.1"/>
    <property type="molecule type" value="Genomic_DNA"/>
</dbReference>
<proteinExistence type="predicted"/>
<protein>
    <submittedName>
        <fullName evidence="2">Uncharacterized protein</fullName>
    </submittedName>
</protein>
<feature type="region of interest" description="Disordered" evidence="1">
    <location>
        <begin position="41"/>
        <end position="94"/>
    </location>
</feature>
<sequence length="94" mass="10355">MGGERCISLPYTITYARMCVGVVGGRENANPYTENHAHICEEMGAGRKEKNKERPTNTPESTPKTESMGVIQPGRRQQSHSAFASLATSSRLTW</sequence>
<keyword evidence="3" id="KW-1185">Reference proteome</keyword>
<name>A0AAE1EI92_PETCI</name>
<evidence type="ECO:0000313" key="2">
    <source>
        <dbReference type="EMBL" id="KAK3850226.1"/>
    </source>
</evidence>
<dbReference type="Proteomes" id="UP001286313">
    <property type="component" value="Unassembled WGS sequence"/>
</dbReference>
<gene>
    <name evidence="2" type="ORF">Pcinc_043054</name>
</gene>
<feature type="compositionally biased region" description="Basic and acidic residues" evidence="1">
    <location>
        <begin position="41"/>
        <end position="55"/>
    </location>
</feature>
<feature type="compositionally biased region" description="Polar residues" evidence="1">
    <location>
        <begin position="56"/>
        <end position="65"/>
    </location>
</feature>